<dbReference type="Proteomes" id="UP000183104">
    <property type="component" value="Unassembled WGS sequence"/>
</dbReference>
<keyword evidence="4" id="KW-1185">Reference proteome</keyword>
<evidence type="ECO:0000256" key="1">
    <source>
        <dbReference type="SAM" id="MobiDB-lite"/>
    </source>
</evidence>
<dbReference type="Pfam" id="PF14333">
    <property type="entry name" value="DUF4389"/>
    <property type="match status" value="1"/>
</dbReference>
<evidence type="ECO:0000313" key="4">
    <source>
        <dbReference type="Proteomes" id="UP000183104"/>
    </source>
</evidence>
<protein>
    <recommendedName>
        <fullName evidence="5">Lipase</fullName>
    </recommendedName>
</protein>
<name>A0A1G5GX67_9GAMM</name>
<sequence>MSPEVRKNVSRGATWIRGLYMLLFALIFNLAELVLAAVALFQFAAHLLAGKPNTRLRDFGAKLGAYLQEIAAFLTYASEDRPFPFAPWPGGGESQPVSGDHGDEAPEESRGKVGDEGDAGGGEPNEAGVR</sequence>
<dbReference type="RefSeq" id="WP_054964743.1">
    <property type="nucleotide sequence ID" value="NZ_FMUN01000007.1"/>
</dbReference>
<keyword evidence="2" id="KW-0812">Transmembrane</keyword>
<dbReference type="AlphaFoldDB" id="A0A1G5GX67"/>
<feature type="transmembrane region" description="Helical" evidence="2">
    <location>
        <begin position="20"/>
        <end position="49"/>
    </location>
</feature>
<feature type="region of interest" description="Disordered" evidence="1">
    <location>
        <begin position="84"/>
        <end position="130"/>
    </location>
</feature>
<reference evidence="4" key="1">
    <citation type="submission" date="2016-10" db="EMBL/GenBank/DDBJ databases">
        <authorList>
            <person name="Varghese N."/>
        </authorList>
    </citation>
    <scope>NUCLEOTIDE SEQUENCE [LARGE SCALE GENOMIC DNA]</scope>
    <source>
        <strain evidence="4">HL 19</strain>
    </source>
</reference>
<keyword evidence="2" id="KW-0472">Membrane</keyword>
<keyword evidence="2" id="KW-1133">Transmembrane helix</keyword>
<dbReference type="EMBL" id="FMUN01000007">
    <property type="protein sequence ID" value="SCY55899.1"/>
    <property type="molecule type" value="Genomic_DNA"/>
</dbReference>
<evidence type="ECO:0000256" key="2">
    <source>
        <dbReference type="SAM" id="Phobius"/>
    </source>
</evidence>
<feature type="compositionally biased region" description="Basic and acidic residues" evidence="1">
    <location>
        <begin position="100"/>
        <end position="115"/>
    </location>
</feature>
<dbReference type="InterPro" id="IPR025498">
    <property type="entry name" value="DUF4389"/>
</dbReference>
<organism evidence="3 4">
    <name type="scientific">Thiohalorhabdus denitrificans</name>
    <dbReference type="NCBI Taxonomy" id="381306"/>
    <lineage>
        <taxon>Bacteria</taxon>
        <taxon>Pseudomonadati</taxon>
        <taxon>Pseudomonadota</taxon>
        <taxon>Gammaproteobacteria</taxon>
        <taxon>Thiohalorhabdales</taxon>
        <taxon>Thiohalorhabdaceae</taxon>
        <taxon>Thiohalorhabdus</taxon>
    </lineage>
</organism>
<proteinExistence type="predicted"/>
<evidence type="ECO:0008006" key="5">
    <source>
        <dbReference type="Google" id="ProtNLM"/>
    </source>
</evidence>
<evidence type="ECO:0000313" key="3">
    <source>
        <dbReference type="EMBL" id="SCY55899.1"/>
    </source>
</evidence>
<accession>A0A1G5GX67</accession>
<gene>
    <name evidence="3" type="ORF">SAMN05661077_2486</name>
</gene>